<dbReference type="Proteomes" id="UP001062443">
    <property type="component" value="Unassembled WGS sequence"/>
</dbReference>
<dbReference type="RefSeq" id="WP_068171077.1">
    <property type="nucleotide sequence ID" value="NZ_BAQB01000003.1"/>
</dbReference>
<gene>
    <name evidence="1" type="ORF">AA106556_0301</name>
</gene>
<sequence>MLGSTIIENNGVFLGVAILMSQSGLRRFYAAHDSVRALHNETVDDLATLQKRVLPLARRGAAQA</sequence>
<proteinExistence type="predicted"/>
<reference evidence="1" key="1">
    <citation type="submission" date="2013-04" db="EMBL/GenBank/DDBJ databases">
        <title>The genome sequencing project of 58 acetic acid bacteria.</title>
        <authorList>
            <person name="Okamoto-Kainuma A."/>
            <person name="Ishikawa M."/>
            <person name="Umino S."/>
            <person name="Koizumi Y."/>
            <person name="Shiwa Y."/>
            <person name="Yoshikawa H."/>
            <person name="Matsutani M."/>
            <person name="Matsushita K."/>
        </authorList>
    </citation>
    <scope>NUCLEOTIDE SEQUENCE</scope>
    <source>
        <strain evidence="1">NBRC 106556</strain>
    </source>
</reference>
<name>A0ABQ0QGK4_9PROT</name>
<protein>
    <submittedName>
        <fullName evidence="1">Uncharacterized protein</fullName>
    </submittedName>
</protein>
<comment type="caution">
    <text evidence="1">The sequence shown here is derived from an EMBL/GenBank/DDBJ whole genome shotgun (WGS) entry which is preliminary data.</text>
</comment>
<evidence type="ECO:0000313" key="1">
    <source>
        <dbReference type="EMBL" id="GBR44068.1"/>
    </source>
</evidence>
<dbReference type="EMBL" id="BAQB01000003">
    <property type="protein sequence ID" value="GBR44068.1"/>
    <property type="molecule type" value="Genomic_DNA"/>
</dbReference>
<keyword evidence="2" id="KW-1185">Reference proteome</keyword>
<accession>A0ABQ0QGK4</accession>
<evidence type="ECO:0000313" key="2">
    <source>
        <dbReference type="Proteomes" id="UP001062443"/>
    </source>
</evidence>
<organism evidence="1 2">
    <name type="scientific">Neokomagataea tanensis NBRC 106556</name>
    <dbReference type="NCBI Taxonomy" id="1223519"/>
    <lineage>
        <taxon>Bacteria</taxon>
        <taxon>Pseudomonadati</taxon>
        <taxon>Pseudomonadota</taxon>
        <taxon>Alphaproteobacteria</taxon>
        <taxon>Acetobacterales</taxon>
        <taxon>Acetobacteraceae</taxon>
        <taxon>Neokomagataea</taxon>
    </lineage>
</organism>